<reference evidence="3 4" key="1">
    <citation type="submission" date="2017-02" db="EMBL/GenBank/DDBJ databases">
        <title>Whole genome sequencing of Metallibacterium scheffleri DSM 24874 (T).</title>
        <authorList>
            <person name="Kumar S."/>
            <person name="Patil P."/>
            <person name="Patil P.B."/>
        </authorList>
    </citation>
    <scope>NUCLEOTIDE SEQUENCE [LARGE SCALE GENOMIC DNA]</scope>
    <source>
        <strain evidence="3 4">DSM 24874</strain>
    </source>
</reference>
<dbReference type="Pfam" id="PF02470">
    <property type="entry name" value="MlaD"/>
    <property type="match status" value="1"/>
</dbReference>
<dbReference type="AlphaFoldDB" id="A0A4S3KPE2"/>
<evidence type="ECO:0000313" key="4">
    <source>
        <dbReference type="Proteomes" id="UP000307749"/>
    </source>
</evidence>
<feature type="domain" description="Mce/MlaD" evidence="2">
    <location>
        <begin position="40"/>
        <end position="116"/>
    </location>
</feature>
<keyword evidence="1" id="KW-0812">Transmembrane</keyword>
<evidence type="ECO:0000259" key="2">
    <source>
        <dbReference type="Pfam" id="PF02470"/>
    </source>
</evidence>
<dbReference type="InterPro" id="IPR003399">
    <property type="entry name" value="Mce/MlaD"/>
</dbReference>
<dbReference type="RefSeq" id="WP_081126996.1">
    <property type="nucleotide sequence ID" value="NZ_LDOS01000002.1"/>
</dbReference>
<accession>A0A4S3KPE2</accession>
<keyword evidence="1" id="KW-1133">Transmembrane helix</keyword>
<dbReference type="EMBL" id="MWQO01000022">
    <property type="protein sequence ID" value="THD10740.1"/>
    <property type="molecule type" value="Genomic_DNA"/>
</dbReference>
<organism evidence="3 4">
    <name type="scientific">Metallibacterium scheffleri</name>
    <dbReference type="NCBI Taxonomy" id="993689"/>
    <lineage>
        <taxon>Bacteria</taxon>
        <taxon>Pseudomonadati</taxon>
        <taxon>Pseudomonadota</taxon>
        <taxon>Gammaproteobacteria</taxon>
        <taxon>Lysobacterales</taxon>
        <taxon>Rhodanobacteraceae</taxon>
        <taxon>Metallibacterium</taxon>
    </lineage>
</organism>
<evidence type="ECO:0000256" key="1">
    <source>
        <dbReference type="SAM" id="Phobius"/>
    </source>
</evidence>
<keyword evidence="1" id="KW-0472">Membrane</keyword>
<name>A0A4S3KPE2_9GAMM</name>
<dbReference type="OrthoDB" id="9806984at2"/>
<proteinExistence type="predicted"/>
<dbReference type="STRING" id="993689.GCA_002077135_01622"/>
<dbReference type="Proteomes" id="UP000307749">
    <property type="component" value="Unassembled WGS sequence"/>
</dbReference>
<sequence length="313" mass="33475">METRAHHVLIGAFTLAVLLGALLFVLWLGKSSVDHAYAYYDVVFNESVTGLSKGGMVQYNGIKVGQVADLKLDPHDPRKVIARIQVGGDTPVKVDTGAKLGLLGLTGVAFIQLTGGSPGSPRLRGQDDHIPVIVAQNSELSKLLSSGEDIATNTNEVLQRLQELLSEQNVKRLGSTLQHLDETTAAIATERGQLRTALVQLADASTRLNATLAQVDRLAGNTNALINDQGRATMQSAQASLQSFQRMSAQLQQVIAENRGALAAGTQGAAELGPTLRELQQTLRQLNALGARLRPDPAGYLLGRDAPREYHPQ</sequence>
<evidence type="ECO:0000313" key="3">
    <source>
        <dbReference type="EMBL" id="THD10740.1"/>
    </source>
</evidence>
<gene>
    <name evidence="3" type="ORF">B1806_06880</name>
</gene>
<dbReference type="PANTHER" id="PTHR36698:SF2">
    <property type="entry name" value="MCE_MLAD DOMAIN-CONTAINING PROTEIN"/>
    <property type="match status" value="1"/>
</dbReference>
<protein>
    <submittedName>
        <fullName evidence="3">ABC transporter permease</fullName>
    </submittedName>
</protein>
<feature type="transmembrane region" description="Helical" evidence="1">
    <location>
        <begin position="7"/>
        <end position="28"/>
    </location>
</feature>
<keyword evidence="4" id="KW-1185">Reference proteome</keyword>
<comment type="caution">
    <text evidence="3">The sequence shown here is derived from an EMBL/GenBank/DDBJ whole genome shotgun (WGS) entry which is preliminary data.</text>
</comment>
<dbReference type="PANTHER" id="PTHR36698">
    <property type="entry name" value="BLL5892 PROTEIN"/>
    <property type="match status" value="1"/>
</dbReference>